<gene>
    <name evidence="1" type="ORF">BWD14_11035</name>
</gene>
<evidence type="ECO:0008006" key="3">
    <source>
        <dbReference type="Google" id="ProtNLM"/>
    </source>
</evidence>
<comment type="caution">
    <text evidence="1">The sequence shown here is derived from an EMBL/GenBank/DDBJ whole genome shotgun (WGS) entry which is preliminary data.</text>
</comment>
<evidence type="ECO:0000313" key="1">
    <source>
        <dbReference type="EMBL" id="ONF92736.1"/>
    </source>
</evidence>
<accession>A0AB73N8C4</accession>
<sequence length="61" mass="7137">MISMIEYLFVLKQEIRSSTLMDLTNEKWTILKPLMIEPNLREYGKGSPRSDHVLFILNGIL</sequence>
<name>A0AB73N8C4_9LEPT</name>
<organism evidence="1 2">
    <name type="scientific">Leptospira santarosai</name>
    <dbReference type="NCBI Taxonomy" id="28183"/>
    <lineage>
        <taxon>Bacteria</taxon>
        <taxon>Pseudomonadati</taxon>
        <taxon>Spirochaetota</taxon>
        <taxon>Spirochaetia</taxon>
        <taxon>Leptospirales</taxon>
        <taxon>Leptospiraceae</taxon>
        <taxon>Leptospira</taxon>
    </lineage>
</organism>
<proteinExistence type="predicted"/>
<protein>
    <recommendedName>
        <fullName evidence="3">Transposase</fullName>
    </recommendedName>
</protein>
<dbReference type="EMBL" id="MTSU01000009">
    <property type="protein sequence ID" value="ONF92736.1"/>
    <property type="molecule type" value="Genomic_DNA"/>
</dbReference>
<dbReference type="AlphaFoldDB" id="A0AB73N8C4"/>
<dbReference type="Proteomes" id="UP000189337">
    <property type="component" value="Unassembled WGS sequence"/>
</dbReference>
<reference evidence="1 2" key="1">
    <citation type="submission" date="2017-01" db="EMBL/GenBank/DDBJ databases">
        <title>Comparative genomic analysis of Brazilian Leptospira santarosai.</title>
        <authorList>
            <person name="Moreno L.Z."/>
            <person name="Miraglia F."/>
            <person name="Kremer F.S."/>
            <person name="Eslabao M.R."/>
            <person name="Lilenbaum W."/>
            <person name="Dellagostin O.A."/>
            <person name="Moreno A.M."/>
        </authorList>
    </citation>
    <scope>NUCLEOTIDE SEQUENCE [LARGE SCALE GENOMIC DNA]</scope>
    <source>
        <strain evidence="1 2">M52/8-19</strain>
    </source>
</reference>
<evidence type="ECO:0000313" key="2">
    <source>
        <dbReference type="Proteomes" id="UP000189337"/>
    </source>
</evidence>